<dbReference type="EMBL" id="CAJOBI010078030">
    <property type="protein sequence ID" value="CAF4486134.1"/>
    <property type="molecule type" value="Genomic_DNA"/>
</dbReference>
<feature type="non-terminal residue" evidence="1">
    <location>
        <position position="64"/>
    </location>
</feature>
<sequence>MLYPYEKNDDQLRTHDEFVQAPQTAAAAAAGTEVIGRETIIDGVRGISPLLSIIQYPLSVLYDY</sequence>
<name>A0A8S2X998_9BILA</name>
<dbReference type="AlphaFoldDB" id="A0A8S2X998"/>
<comment type="caution">
    <text evidence="1">The sequence shown here is derived from an EMBL/GenBank/DDBJ whole genome shotgun (WGS) entry which is preliminary data.</text>
</comment>
<accession>A0A8S2X998</accession>
<proteinExistence type="predicted"/>
<reference evidence="1" key="1">
    <citation type="submission" date="2021-02" db="EMBL/GenBank/DDBJ databases">
        <authorList>
            <person name="Nowell W R."/>
        </authorList>
    </citation>
    <scope>NUCLEOTIDE SEQUENCE</scope>
</reference>
<protein>
    <submittedName>
        <fullName evidence="1">Uncharacterized protein</fullName>
    </submittedName>
</protein>
<gene>
    <name evidence="1" type="ORF">SMN809_LOCUS34256</name>
</gene>
<evidence type="ECO:0000313" key="1">
    <source>
        <dbReference type="EMBL" id="CAF4486134.1"/>
    </source>
</evidence>
<organism evidence="1 2">
    <name type="scientific">Rotaria magnacalcarata</name>
    <dbReference type="NCBI Taxonomy" id="392030"/>
    <lineage>
        <taxon>Eukaryota</taxon>
        <taxon>Metazoa</taxon>
        <taxon>Spiralia</taxon>
        <taxon>Gnathifera</taxon>
        <taxon>Rotifera</taxon>
        <taxon>Eurotatoria</taxon>
        <taxon>Bdelloidea</taxon>
        <taxon>Philodinida</taxon>
        <taxon>Philodinidae</taxon>
        <taxon>Rotaria</taxon>
    </lineage>
</organism>
<dbReference type="Proteomes" id="UP000676336">
    <property type="component" value="Unassembled WGS sequence"/>
</dbReference>
<evidence type="ECO:0000313" key="2">
    <source>
        <dbReference type="Proteomes" id="UP000676336"/>
    </source>
</evidence>